<evidence type="ECO:0000259" key="4">
    <source>
        <dbReference type="PROSITE" id="PS51118"/>
    </source>
</evidence>
<evidence type="ECO:0000313" key="5">
    <source>
        <dbReference type="EMBL" id="TCB88298.1"/>
    </source>
</evidence>
<dbReference type="GO" id="GO:0003677">
    <property type="term" value="F:DNA binding"/>
    <property type="evidence" value="ECO:0007669"/>
    <property type="project" value="UniProtKB-KW"/>
</dbReference>
<dbReference type="OrthoDB" id="9800966at2"/>
<dbReference type="Pfam" id="PF01638">
    <property type="entry name" value="HxlR"/>
    <property type="match status" value="1"/>
</dbReference>
<dbReference type="InterPro" id="IPR036390">
    <property type="entry name" value="WH_DNA-bd_sf"/>
</dbReference>
<dbReference type="SUPFAM" id="SSF46785">
    <property type="entry name" value="Winged helix' DNA-binding domain"/>
    <property type="match status" value="1"/>
</dbReference>
<dbReference type="PANTHER" id="PTHR33204">
    <property type="entry name" value="TRANSCRIPTIONAL REGULATOR, MARR FAMILY"/>
    <property type="match status" value="1"/>
</dbReference>
<organism evidence="5 6">
    <name type="scientific">Micromonospora zingiberis</name>
    <dbReference type="NCBI Taxonomy" id="2053011"/>
    <lineage>
        <taxon>Bacteria</taxon>
        <taxon>Bacillati</taxon>
        <taxon>Actinomycetota</taxon>
        <taxon>Actinomycetes</taxon>
        <taxon>Micromonosporales</taxon>
        <taxon>Micromonosporaceae</taxon>
        <taxon>Micromonospora</taxon>
    </lineage>
</organism>
<keyword evidence="3" id="KW-0804">Transcription</keyword>
<dbReference type="EMBL" id="SJJR01000038">
    <property type="protein sequence ID" value="TCB88298.1"/>
    <property type="molecule type" value="Genomic_DNA"/>
</dbReference>
<dbReference type="InterPro" id="IPR002577">
    <property type="entry name" value="HTH_HxlR"/>
</dbReference>
<sequence length="177" mass="19502">MARVLRADMGVGPRSTWSTTRFTRRATGTESVVMMPSPFVGRRKRPACRLVLAKSIQVAYILEVTLPSSTAVDEDSCHRILRAIAIIGARWTGPILLAGARGARRFKEYRALVPGISDPQLTLRLKQLQERGLIARTVVPSTPVQITYALTADARELIAALQPLADWSERNLPNNDA</sequence>
<keyword evidence="2" id="KW-0238">DNA-binding</keyword>
<accession>A0A4R0FYU2</accession>
<dbReference type="PANTHER" id="PTHR33204:SF37">
    <property type="entry name" value="HTH-TYPE TRANSCRIPTIONAL REGULATOR YODB"/>
    <property type="match status" value="1"/>
</dbReference>
<dbReference type="InterPro" id="IPR036388">
    <property type="entry name" value="WH-like_DNA-bd_sf"/>
</dbReference>
<dbReference type="AlphaFoldDB" id="A0A4R0FYU2"/>
<evidence type="ECO:0000256" key="2">
    <source>
        <dbReference type="ARBA" id="ARBA00023125"/>
    </source>
</evidence>
<evidence type="ECO:0000313" key="6">
    <source>
        <dbReference type="Proteomes" id="UP000292274"/>
    </source>
</evidence>
<dbReference type="Proteomes" id="UP000292274">
    <property type="component" value="Unassembled WGS sequence"/>
</dbReference>
<gene>
    <name evidence="5" type="ORF">E0H26_28605</name>
</gene>
<reference evidence="5 6" key="1">
    <citation type="submission" date="2019-02" db="EMBL/GenBank/DDBJ databases">
        <title>Jishengella sp. nov., isolated from a root of Zingiber montanum.</title>
        <authorList>
            <person name="Kuncharoen N."/>
            <person name="Kudo T."/>
            <person name="Masahiro Y."/>
            <person name="Ohkuma M."/>
            <person name="Tanasupawat S."/>
        </authorList>
    </citation>
    <scope>NUCLEOTIDE SEQUENCE [LARGE SCALE GENOMIC DNA]</scope>
    <source>
        <strain evidence="5 6">PLAI 1-1</strain>
    </source>
</reference>
<dbReference type="Gene3D" id="1.10.10.10">
    <property type="entry name" value="Winged helix-like DNA-binding domain superfamily/Winged helix DNA-binding domain"/>
    <property type="match status" value="1"/>
</dbReference>
<evidence type="ECO:0000256" key="3">
    <source>
        <dbReference type="ARBA" id="ARBA00023163"/>
    </source>
</evidence>
<keyword evidence="6" id="KW-1185">Reference proteome</keyword>
<evidence type="ECO:0000256" key="1">
    <source>
        <dbReference type="ARBA" id="ARBA00023015"/>
    </source>
</evidence>
<proteinExistence type="predicted"/>
<name>A0A4R0FYU2_9ACTN</name>
<keyword evidence="1" id="KW-0805">Transcription regulation</keyword>
<protein>
    <submittedName>
        <fullName evidence="5">Transcriptional regulator</fullName>
    </submittedName>
</protein>
<feature type="domain" description="HTH hxlR-type" evidence="4">
    <location>
        <begin position="77"/>
        <end position="176"/>
    </location>
</feature>
<dbReference type="PROSITE" id="PS51118">
    <property type="entry name" value="HTH_HXLR"/>
    <property type="match status" value="1"/>
</dbReference>
<comment type="caution">
    <text evidence="5">The sequence shown here is derived from an EMBL/GenBank/DDBJ whole genome shotgun (WGS) entry which is preliminary data.</text>
</comment>